<evidence type="ECO:0000256" key="1">
    <source>
        <dbReference type="ARBA" id="ARBA00006139"/>
    </source>
</evidence>
<dbReference type="Proteomes" id="UP001157109">
    <property type="component" value="Unassembled WGS sequence"/>
</dbReference>
<comment type="similarity">
    <text evidence="1 9 10">Belongs to the peptidase A8 family.</text>
</comment>
<feature type="region of interest" description="Disordered" evidence="11">
    <location>
        <begin position="1"/>
        <end position="21"/>
    </location>
</feature>
<dbReference type="NCBIfam" id="TIGR00077">
    <property type="entry name" value="lspA"/>
    <property type="match status" value="1"/>
</dbReference>
<organism evidence="12 13">
    <name type="scientific">Arsenicicoccus piscis</name>
    <dbReference type="NCBI Taxonomy" id="673954"/>
    <lineage>
        <taxon>Bacteria</taxon>
        <taxon>Bacillati</taxon>
        <taxon>Actinomycetota</taxon>
        <taxon>Actinomycetes</taxon>
        <taxon>Micrococcales</taxon>
        <taxon>Intrasporangiaceae</taxon>
        <taxon>Arsenicicoccus</taxon>
    </lineage>
</organism>
<dbReference type="PANTHER" id="PTHR33695:SF1">
    <property type="entry name" value="LIPOPROTEIN SIGNAL PEPTIDASE"/>
    <property type="match status" value="1"/>
</dbReference>
<protein>
    <recommendedName>
        <fullName evidence="9">Lipoprotein signal peptidase</fullName>
        <ecNumber evidence="9">3.4.23.36</ecNumber>
    </recommendedName>
    <alternativeName>
        <fullName evidence="9">Prolipoprotein signal peptidase</fullName>
    </alternativeName>
    <alternativeName>
        <fullName evidence="9">Signal peptidase II</fullName>
        <shortName evidence="9">SPase II</shortName>
    </alternativeName>
</protein>
<evidence type="ECO:0000256" key="8">
    <source>
        <dbReference type="ARBA" id="ARBA00023136"/>
    </source>
</evidence>
<dbReference type="PANTHER" id="PTHR33695">
    <property type="entry name" value="LIPOPROTEIN SIGNAL PEPTIDASE"/>
    <property type="match status" value="1"/>
</dbReference>
<accession>A0ABQ6HKS6</accession>
<comment type="function">
    <text evidence="9">This protein specifically catalyzes the removal of signal peptides from prolipoproteins.</text>
</comment>
<evidence type="ECO:0000256" key="4">
    <source>
        <dbReference type="ARBA" id="ARBA00022692"/>
    </source>
</evidence>
<evidence type="ECO:0000256" key="9">
    <source>
        <dbReference type="HAMAP-Rule" id="MF_00161"/>
    </source>
</evidence>
<comment type="caution">
    <text evidence="9">Lacks conserved residue(s) required for the propagation of feature annotation.</text>
</comment>
<reference evidence="13" key="1">
    <citation type="journal article" date="2019" name="Int. J. Syst. Evol. Microbiol.">
        <title>The Global Catalogue of Microorganisms (GCM) 10K type strain sequencing project: providing services to taxonomists for standard genome sequencing and annotation.</title>
        <authorList>
            <consortium name="The Broad Institute Genomics Platform"/>
            <consortium name="The Broad Institute Genome Sequencing Center for Infectious Disease"/>
            <person name="Wu L."/>
            <person name="Ma J."/>
        </authorList>
    </citation>
    <scope>NUCLEOTIDE SEQUENCE [LARGE SCALE GENOMIC DNA]</scope>
    <source>
        <strain evidence="13">NBRC 105830</strain>
    </source>
</reference>
<evidence type="ECO:0000256" key="11">
    <source>
        <dbReference type="SAM" id="MobiDB-lite"/>
    </source>
</evidence>
<dbReference type="HAMAP" id="MF_00161">
    <property type="entry name" value="LspA"/>
    <property type="match status" value="1"/>
</dbReference>
<keyword evidence="6 9" id="KW-0378">Hydrolase</keyword>
<dbReference type="Pfam" id="PF01252">
    <property type="entry name" value="Peptidase_A8"/>
    <property type="match status" value="1"/>
</dbReference>
<keyword evidence="7 9" id="KW-1133">Transmembrane helix</keyword>
<keyword evidence="8 9" id="KW-0472">Membrane</keyword>
<evidence type="ECO:0000313" key="12">
    <source>
        <dbReference type="EMBL" id="GMA18961.1"/>
    </source>
</evidence>
<keyword evidence="2 9" id="KW-1003">Cell membrane</keyword>
<evidence type="ECO:0000256" key="3">
    <source>
        <dbReference type="ARBA" id="ARBA00022670"/>
    </source>
</evidence>
<proteinExistence type="inferred from homology"/>
<comment type="catalytic activity">
    <reaction evidence="9">
        <text>Release of signal peptides from bacterial membrane prolipoproteins. Hydrolyzes -Xaa-Yaa-Zaa-|-(S,diacylglyceryl)Cys-, in which Xaa is hydrophobic (preferably Leu), and Yaa (Ala or Ser) and Zaa (Gly or Ala) have small, neutral side chains.</text>
        <dbReference type="EC" id="3.4.23.36"/>
    </reaction>
</comment>
<dbReference type="InterPro" id="IPR001872">
    <property type="entry name" value="Peptidase_A8"/>
</dbReference>
<keyword evidence="4 9" id="KW-0812">Transmembrane</keyword>
<evidence type="ECO:0000256" key="5">
    <source>
        <dbReference type="ARBA" id="ARBA00022750"/>
    </source>
</evidence>
<feature type="active site" evidence="9">
    <location>
        <position position="154"/>
    </location>
</feature>
<comment type="subcellular location">
    <subcellularLocation>
        <location evidence="9">Cell membrane</location>
        <topology evidence="9">Multi-pass membrane protein</topology>
    </subcellularLocation>
</comment>
<feature type="active site" evidence="9">
    <location>
        <position position="140"/>
    </location>
</feature>
<feature type="transmembrane region" description="Helical" evidence="9">
    <location>
        <begin position="82"/>
        <end position="100"/>
    </location>
</feature>
<feature type="transmembrane region" description="Helical" evidence="9">
    <location>
        <begin position="144"/>
        <end position="167"/>
    </location>
</feature>
<dbReference type="EMBL" id="BSUJ01000001">
    <property type="protein sequence ID" value="GMA18961.1"/>
    <property type="molecule type" value="Genomic_DNA"/>
</dbReference>
<feature type="transmembrane region" description="Helical" evidence="9">
    <location>
        <begin position="107"/>
        <end position="124"/>
    </location>
</feature>
<evidence type="ECO:0000256" key="6">
    <source>
        <dbReference type="ARBA" id="ARBA00022801"/>
    </source>
</evidence>
<gene>
    <name evidence="9 12" type="primary">lspA</name>
    <name evidence="12" type="ORF">GCM10025862_09820</name>
</gene>
<evidence type="ECO:0000256" key="7">
    <source>
        <dbReference type="ARBA" id="ARBA00022989"/>
    </source>
</evidence>
<keyword evidence="3 9" id="KW-0645">Protease</keyword>
<dbReference type="EC" id="3.4.23.36" evidence="9"/>
<feature type="compositionally biased region" description="Low complexity" evidence="11">
    <location>
        <begin position="8"/>
        <end position="21"/>
    </location>
</feature>
<sequence>MTDRSLEPRTAAPSTDRPARARSAAPLLGAVALATLVADQATKAWALAALDPGQPIDVLGRFLRLQLIANSGAAFSLASGQTWLLTLIAVVVGGFIAWHARTIVNRTWAVGLGLVLGGLLGNLYDRLFRPPAFAQGHVVDFLNYNGWFIGNVADIAIVGAAALLVLLSWRGISYDSETGRTGVERPARPAEGTSR</sequence>
<dbReference type="PRINTS" id="PR00781">
    <property type="entry name" value="LIPOSIGPTASE"/>
</dbReference>
<evidence type="ECO:0000256" key="10">
    <source>
        <dbReference type="RuleBase" id="RU004181"/>
    </source>
</evidence>
<evidence type="ECO:0000313" key="13">
    <source>
        <dbReference type="Proteomes" id="UP001157109"/>
    </source>
</evidence>
<comment type="pathway">
    <text evidence="9">Protein modification; lipoprotein biosynthesis (signal peptide cleavage).</text>
</comment>
<keyword evidence="12" id="KW-0449">Lipoprotein</keyword>
<evidence type="ECO:0000256" key="2">
    <source>
        <dbReference type="ARBA" id="ARBA00022475"/>
    </source>
</evidence>
<comment type="caution">
    <text evidence="12">The sequence shown here is derived from an EMBL/GenBank/DDBJ whole genome shotgun (WGS) entry which is preliminary data.</text>
</comment>
<name>A0ABQ6HKS6_9MICO</name>
<keyword evidence="13" id="KW-1185">Reference proteome</keyword>
<dbReference type="RefSeq" id="WP_241442820.1">
    <property type="nucleotide sequence ID" value="NZ_BSUJ01000001.1"/>
</dbReference>
<keyword evidence="5 9" id="KW-0064">Aspartyl protease</keyword>